<dbReference type="STRING" id="1116229.S3DNI3"/>
<feature type="transmembrane region" description="Helical" evidence="8">
    <location>
        <begin position="277"/>
        <end position="295"/>
    </location>
</feature>
<dbReference type="OMA" id="DTIFVAM"/>
<evidence type="ECO:0000256" key="9">
    <source>
        <dbReference type="SAM" id="MobiDB-lite"/>
    </source>
</evidence>
<dbReference type="InterPro" id="IPR007603">
    <property type="entry name" value="Choline_transptr-like"/>
</dbReference>
<sequence>MAYNQQHGAADSYYQQGQQDVNMQAQPPQYGQQQYQNAGQGPYQQPYPPQNQQYPQEPPRFDAQQQGNLNEKVGFDQQFKLDKPKFNDLWAALLFLATFLGFVAVSGLVLYGYSHTKGQQGGGIYNGASTFALNTNTVILFAFVLAVGFVLSFAYFWIIRAFTKQAIWITGILQIVFGIGTAIVYFARGYYSAAIVYLIFAVFYIFCFISWIPRIPFSVLMLQCVIDVSKNYGHVFLVSLIGGIVATAFGAWFSVTLVGVYAAYYPGGPNCTEYSCSKAKVIGLLVFITFAGYWITEVIKNVIHVTISGVYGSWYFCSQKPGGVPKGATMGAFKRAMTYSFGSISFGSLLVALIQLLRQACSIAKQNEMAQGNIFGTIMFCILGCFIGLLEWAIQFFNEYSFSYIALYGKAYVPAAKATWHMMKDRGVDALVNECLINPVLTMGSVFVAYVCSFLAYLYLEFTKPEYNDGNAFTAVVMAFSFLIGLQICNIFLVPIKSGVATFFIAMAFDPEVLVNEYPDLWRRMVEVYPHVQQAIHV</sequence>
<evidence type="ECO:0000256" key="1">
    <source>
        <dbReference type="ARBA" id="ARBA00002957"/>
    </source>
</evidence>
<feature type="transmembrane region" description="Helical" evidence="8">
    <location>
        <begin position="194"/>
        <end position="212"/>
    </location>
</feature>
<dbReference type="AlphaFoldDB" id="S3DNI3"/>
<dbReference type="EMBL" id="KE145357">
    <property type="protein sequence ID" value="EPE33656.1"/>
    <property type="molecule type" value="Genomic_DNA"/>
</dbReference>
<dbReference type="RefSeq" id="XP_008078808.1">
    <property type="nucleotide sequence ID" value="XM_008080617.1"/>
</dbReference>
<feature type="transmembrane region" description="Helical" evidence="8">
    <location>
        <begin position="165"/>
        <end position="187"/>
    </location>
</feature>
<feature type="transmembrane region" description="Helical" evidence="8">
    <location>
        <begin position="336"/>
        <end position="354"/>
    </location>
</feature>
<evidence type="ECO:0000313" key="11">
    <source>
        <dbReference type="Proteomes" id="UP000016922"/>
    </source>
</evidence>
<feature type="transmembrane region" description="Helical" evidence="8">
    <location>
        <begin position="440"/>
        <end position="460"/>
    </location>
</feature>
<feature type="region of interest" description="Disordered" evidence="9">
    <location>
        <begin position="1"/>
        <end position="63"/>
    </location>
</feature>
<keyword evidence="11" id="KW-1185">Reference proteome</keyword>
<dbReference type="HOGENOM" id="CLU_026724_0_0_1"/>
<protein>
    <recommendedName>
        <fullName evidence="4 8">Protein PNS1</fullName>
    </recommendedName>
</protein>
<feature type="transmembrane region" description="Helical" evidence="8">
    <location>
        <begin position="89"/>
        <end position="111"/>
    </location>
</feature>
<dbReference type="GO" id="GO:0005886">
    <property type="term" value="C:plasma membrane"/>
    <property type="evidence" value="ECO:0007669"/>
    <property type="project" value="UniProtKB-SubCell"/>
</dbReference>
<dbReference type="GO" id="GO:0022857">
    <property type="term" value="F:transmembrane transporter activity"/>
    <property type="evidence" value="ECO:0007669"/>
    <property type="project" value="UniProtKB-UniRule"/>
</dbReference>
<dbReference type="OrthoDB" id="44736at2759"/>
<dbReference type="PANTHER" id="PTHR12385">
    <property type="entry name" value="CHOLINE TRANSPORTER-LIKE (SLC FAMILY 44)"/>
    <property type="match status" value="1"/>
</dbReference>
<feature type="transmembrane region" description="Helical" evidence="8">
    <location>
        <begin position="472"/>
        <end position="494"/>
    </location>
</feature>
<feature type="transmembrane region" description="Helical" evidence="8">
    <location>
        <begin position="138"/>
        <end position="159"/>
    </location>
</feature>
<feature type="transmembrane region" description="Helical" evidence="8">
    <location>
        <begin position="374"/>
        <end position="394"/>
    </location>
</feature>
<evidence type="ECO:0000256" key="7">
    <source>
        <dbReference type="ARBA" id="ARBA00023136"/>
    </source>
</evidence>
<evidence type="ECO:0000256" key="5">
    <source>
        <dbReference type="ARBA" id="ARBA00022692"/>
    </source>
</evidence>
<name>S3DNI3_GLAL2</name>
<feature type="compositionally biased region" description="Low complexity" evidence="9">
    <location>
        <begin position="24"/>
        <end position="55"/>
    </location>
</feature>
<dbReference type="Proteomes" id="UP000016922">
    <property type="component" value="Unassembled WGS sequence"/>
</dbReference>
<dbReference type="KEGG" id="glz:GLAREA_06669"/>
<proteinExistence type="inferred from homology"/>
<organism evidence="10 11">
    <name type="scientific">Glarea lozoyensis (strain ATCC 20868 / MF5171)</name>
    <dbReference type="NCBI Taxonomy" id="1116229"/>
    <lineage>
        <taxon>Eukaryota</taxon>
        <taxon>Fungi</taxon>
        <taxon>Dikarya</taxon>
        <taxon>Ascomycota</taxon>
        <taxon>Pezizomycotina</taxon>
        <taxon>Leotiomycetes</taxon>
        <taxon>Helotiales</taxon>
        <taxon>Helotiaceae</taxon>
        <taxon>Glarea</taxon>
    </lineage>
</organism>
<evidence type="ECO:0000256" key="2">
    <source>
        <dbReference type="ARBA" id="ARBA00004651"/>
    </source>
</evidence>
<keyword evidence="6 8" id="KW-1133">Transmembrane helix</keyword>
<comment type="subcellular location">
    <subcellularLocation>
        <location evidence="2 8">Cell membrane</location>
        <topology evidence="2 8">Multi-pass membrane protein</topology>
    </subcellularLocation>
</comment>
<evidence type="ECO:0000256" key="4">
    <source>
        <dbReference type="ARBA" id="ARBA00015388"/>
    </source>
</evidence>
<comment type="similarity">
    <text evidence="3 8">Belongs to the CTL (choline transporter-like) family.</text>
</comment>
<dbReference type="PANTHER" id="PTHR12385:SF4">
    <property type="entry name" value="PROTEIN PNS1"/>
    <property type="match status" value="1"/>
</dbReference>
<comment type="function">
    <text evidence="1 8">Probably involved in transport through the plasma membrane.</text>
</comment>
<evidence type="ECO:0000256" key="6">
    <source>
        <dbReference type="ARBA" id="ARBA00022989"/>
    </source>
</evidence>
<dbReference type="Pfam" id="PF04515">
    <property type="entry name" value="Choline_transpo"/>
    <property type="match status" value="1"/>
</dbReference>
<feature type="compositionally biased region" description="Polar residues" evidence="9">
    <location>
        <begin position="1"/>
        <end position="23"/>
    </location>
</feature>
<feature type="transmembrane region" description="Helical" evidence="8">
    <location>
        <begin position="232"/>
        <end position="265"/>
    </location>
</feature>
<dbReference type="GeneID" id="19465722"/>
<evidence type="ECO:0000313" key="10">
    <source>
        <dbReference type="EMBL" id="EPE33656.1"/>
    </source>
</evidence>
<gene>
    <name evidence="10" type="ORF">GLAREA_06669</name>
</gene>
<accession>S3DNI3</accession>
<reference evidence="10 11" key="1">
    <citation type="journal article" date="2013" name="BMC Genomics">
        <title>Genomics-driven discovery of the pneumocandin biosynthetic gene cluster in the fungus Glarea lozoyensis.</title>
        <authorList>
            <person name="Chen L."/>
            <person name="Yue Q."/>
            <person name="Zhang X."/>
            <person name="Xiang M."/>
            <person name="Wang C."/>
            <person name="Li S."/>
            <person name="Che Y."/>
            <person name="Ortiz-Lopez F.J."/>
            <person name="Bills G.F."/>
            <person name="Liu X."/>
            <person name="An Z."/>
        </authorList>
    </citation>
    <scope>NUCLEOTIDE SEQUENCE [LARGE SCALE GENOMIC DNA]</scope>
    <source>
        <strain evidence="11">ATCC 20868 / MF5171</strain>
    </source>
</reference>
<evidence type="ECO:0000256" key="8">
    <source>
        <dbReference type="RuleBase" id="RU368066"/>
    </source>
</evidence>
<dbReference type="eggNOG" id="KOG1362">
    <property type="taxonomic scope" value="Eukaryota"/>
</dbReference>
<keyword evidence="7 8" id="KW-0472">Membrane</keyword>
<keyword evidence="5 8" id="KW-0812">Transmembrane</keyword>
<evidence type="ECO:0000256" key="3">
    <source>
        <dbReference type="ARBA" id="ARBA00007168"/>
    </source>
</evidence>